<dbReference type="PANTHER" id="PTHR47585">
    <property type="match status" value="1"/>
</dbReference>
<comment type="caution">
    <text evidence="3">The sequence shown here is derived from an EMBL/GenBank/DDBJ whole genome shotgun (WGS) entry which is preliminary data.</text>
</comment>
<reference evidence="3" key="1">
    <citation type="submission" date="2023-06" db="EMBL/GenBank/DDBJ databases">
        <title>Genome-scale phylogeny and comparative genomics of the fungal order Sordariales.</title>
        <authorList>
            <consortium name="Lawrence Berkeley National Laboratory"/>
            <person name="Hensen N."/>
            <person name="Bonometti L."/>
            <person name="Westerberg I."/>
            <person name="Brannstrom I.O."/>
            <person name="Guillou S."/>
            <person name="Cros-Aarteil S."/>
            <person name="Calhoun S."/>
            <person name="Haridas S."/>
            <person name="Kuo A."/>
            <person name="Mondo S."/>
            <person name="Pangilinan J."/>
            <person name="Riley R."/>
            <person name="Labutti K."/>
            <person name="Andreopoulos B."/>
            <person name="Lipzen A."/>
            <person name="Chen C."/>
            <person name="Yanf M."/>
            <person name="Daum C."/>
            <person name="Ng V."/>
            <person name="Clum A."/>
            <person name="Steindorff A."/>
            <person name="Ohm R."/>
            <person name="Martin F."/>
            <person name="Silar P."/>
            <person name="Natvig D."/>
            <person name="Lalanne C."/>
            <person name="Gautier V."/>
            <person name="Ament-Velasquez S.L."/>
            <person name="Kruys A."/>
            <person name="Hutchinson M.I."/>
            <person name="Powell A.J."/>
            <person name="Barry K."/>
            <person name="Miller A.N."/>
            <person name="Grigoriev I.V."/>
            <person name="Debuchy R."/>
            <person name="Gladieux P."/>
            <person name="Thoren M.H."/>
            <person name="Johannesson H."/>
        </authorList>
    </citation>
    <scope>NUCLEOTIDE SEQUENCE</scope>
    <source>
        <strain evidence="3">8032-3</strain>
    </source>
</reference>
<dbReference type="InterPro" id="IPR056362">
    <property type="entry name" value="AtuA-like_ferredoxin_dom"/>
</dbReference>
<sequence length="629" mass="69506">MTILLHNDVQSAANRHGHADSQATRRRPIKVGAISACQSDRLDSMLQMLSGPIEVDAIVGDYLAELNLAWHAMQYEADPTAGYDKGFLKAFKLASSKIGERFRAGKPIKFAVNAGALNPIALAKDLRQFLDSELGDEGKKLKIAYISGDNILPQLERDNVRAALQHFTEKEATYDAWRKDKTEVVANVYIGQWGIVKALRDGADIVITGRSTDASTLQALSSWWHGWEETDYDKIASALVTGHLVECGTYVTGGNFGGFKAMGDSYINLAFPIAEIAADGSSLLYEIQGRYYFNPDCIADLRTAQLSPDGKDRVSLHGVKGLPPPETLKASVQSYGGFQAEVNALAIGLDVDEKAESWKRMSEAILRSKERLEKGEYSRFAIQCIGRAQPNPQDQNAATAHVRVMAQAPKAETLSADNFMNPIIENLISGFPGFTPDMEYLRTSLPKPYMTYFPGLISRYALEEVAVHTLDGVEPTLVPHPKKTLSPAQVPRQENYEPADAVDLASFGETIEIPIGYQIFARSGDKGANVNVAFFPQSDSREEWDWLRSFLSTARLMEMMGHDAKDVVRCERVEFPNVHAVHFVLVGILGDGVNCTTRPDALGKGMAEYLRAKYVPFPKKLYRGYEQRI</sequence>
<dbReference type="Proteomes" id="UP001244011">
    <property type="component" value="Unassembled WGS sequence"/>
</dbReference>
<dbReference type="Pfam" id="PF07287">
    <property type="entry name" value="AtuA"/>
    <property type="match status" value="1"/>
</dbReference>
<protein>
    <submittedName>
        <fullName evidence="3">DUF1446-domain-containing protein</fullName>
    </submittedName>
</protein>
<dbReference type="RefSeq" id="XP_060278688.1">
    <property type="nucleotide sequence ID" value="XM_060430308.1"/>
</dbReference>
<dbReference type="EMBL" id="MU839037">
    <property type="protein sequence ID" value="KAK1762475.1"/>
    <property type="molecule type" value="Genomic_DNA"/>
</dbReference>
<dbReference type="Pfam" id="PF23544">
    <property type="entry name" value="AtuA_ferredoxin"/>
    <property type="match status" value="1"/>
</dbReference>
<evidence type="ECO:0000259" key="1">
    <source>
        <dbReference type="Pfam" id="PF07287"/>
    </source>
</evidence>
<evidence type="ECO:0000313" key="3">
    <source>
        <dbReference type="EMBL" id="KAK1762475.1"/>
    </source>
</evidence>
<feature type="domain" description="AtuA-like ferredoxin-fold" evidence="2">
    <location>
        <begin position="520"/>
        <end position="612"/>
    </location>
</feature>
<evidence type="ECO:0000259" key="2">
    <source>
        <dbReference type="Pfam" id="PF23544"/>
    </source>
</evidence>
<accession>A0AAJ0BQR0</accession>
<dbReference type="PANTHER" id="PTHR47585:SF1">
    <property type="entry name" value="DUF1446 DOMAIN-CONTAINING PROTEIN"/>
    <property type="match status" value="1"/>
</dbReference>
<name>A0AAJ0BQR0_9PEZI</name>
<feature type="domain" description="Acyclic terpene utilisation N-terminal" evidence="1">
    <location>
        <begin position="29"/>
        <end position="282"/>
    </location>
</feature>
<keyword evidence="4" id="KW-1185">Reference proteome</keyword>
<evidence type="ECO:0000313" key="4">
    <source>
        <dbReference type="Proteomes" id="UP001244011"/>
    </source>
</evidence>
<dbReference type="InterPro" id="IPR010839">
    <property type="entry name" value="AtuA_N"/>
</dbReference>
<organism evidence="3 4">
    <name type="scientific">Phialemonium atrogriseum</name>
    <dbReference type="NCBI Taxonomy" id="1093897"/>
    <lineage>
        <taxon>Eukaryota</taxon>
        <taxon>Fungi</taxon>
        <taxon>Dikarya</taxon>
        <taxon>Ascomycota</taxon>
        <taxon>Pezizomycotina</taxon>
        <taxon>Sordariomycetes</taxon>
        <taxon>Sordariomycetidae</taxon>
        <taxon>Cephalothecales</taxon>
        <taxon>Cephalothecaceae</taxon>
        <taxon>Phialemonium</taxon>
    </lineage>
</organism>
<gene>
    <name evidence="3" type="ORF">QBC33DRAFT_563800</name>
</gene>
<proteinExistence type="predicted"/>
<dbReference type="AlphaFoldDB" id="A0AAJ0BQR0"/>
<dbReference type="GeneID" id="85313495"/>